<dbReference type="OrthoDB" id="5430812at2759"/>
<dbReference type="VEuPathDB" id="FungiDB:I7I51_05151"/>
<accession>A0A8A1M6H7</accession>
<evidence type="ECO:0000256" key="1">
    <source>
        <dbReference type="SAM" id="MobiDB-lite"/>
    </source>
</evidence>
<organism evidence="2 3">
    <name type="scientific">Ajellomyces capsulatus</name>
    <name type="common">Darling's disease fungus</name>
    <name type="synonym">Histoplasma capsulatum</name>
    <dbReference type="NCBI Taxonomy" id="5037"/>
    <lineage>
        <taxon>Eukaryota</taxon>
        <taxon>Fungi</taxon>
        <taxon>Dikarya</taxon>
        <taxon>Ascomycota</taxon>
        <taxon>Pezizomycotina</taxon>
        <taxon>Eurotiomycetes</taxon>
        <taxon>Eurotiomycetidae</taxon>
        <taxon>Onygenales</taxon>
        <taxon>Ajellomycetaceae</taxon>
        <taxon>Histoplasma</taxon>
    </lineage>
</organism>
<name>A0A8A1M6H7_AJECA</name>
<dbReference type="Proteomes" id="UP000663671">
    <property type="component" value="Chromosome 4"/>
</dbReference>
<dbReference type="InterPro" id="IPR045861">
    <property type="entry name" value="CorA_cytoplasmic_dom"/>
</dbReference>
<feature type="region of interest" description="Disordered" evidence="1">
    <location>
        <begin position="36"/>
        <end position="62"/>
    </location>
</feature>
<dbReference type="EMBL" id="CP069110">
    <property type="protein sequence ID" value="QSS60353.1"/>
    <property type="molecule type" value="Genomic_DNA"/>
</dbReference>
<evidence type="ECO:0000313" key="2">
    <source>
        <dbReference type="EMBL" id="QSS60353.1"/>
    </source>
</evidence>
<sequence length="318" mass="35185">MDVGLITLKTVTSNYKISARLQAMMVSKPVTPSQDIRAFSPKLTSREMEEPEPGSESGGKSLPASVVDLEGGYPLEGIQRAGEALSSLNGTGFSMISLSQIVDKIWHFSSVDYGEKCMEQTDLCLGYNSLHVVSGVDFGNSTGRPDGKRVWTWLLICDDGTVISIHENPFPSPTSLNPAQRQQAVEVIRRNTNLVFSAISSQHIASENSNALITTYVRNFPNETGTAAIKTGEGPSLLFYYLFDNWPANYSLVIGREHSYSAALDQLRRRMVERAQVQLIDDLHKLGRQLAVLKRIYQSYDLIVNRVLKRQPTSALIS</sequence>
<reference evidence="2" key="1">
    <citation type="submission" date="2021-01" db="EMBL/GenBank/DDBJ databases">
        <title>Chromosome-level genome assembly of a human fungal pathogen reveals clustering of transcriptionally co-regulated genes.</title>
        <authorList>
            <person name="Voorhies M."/>
            <person name="Cohen S."/>
            <person name="Shea T.P."/>
            <person name="Petrus S."/>
            <person name="Munoz J.F."/>
            <person name="Poplawski S."/>
            <person name="Goldman W.E."/>
            <person name="Michael T."/>
            <person name="Cuomo C.A."/>
            <person name="Sil A."/>
            <person name="Beyhan S."/>
        </authorList>
    </citation>
    <scope>NUCLEOTIDE SEQUENCE</scope>
    <source>
        <strain evidence="2">WU24</strain>
    </source>
</reference>
<dbReference type="AlphaFoldDB" id="A0A8A1M6H7"/>
<gene>
    <name evidence="2" type="ORF">I7I51_05151</name>
</gene>
<evidence type="ECO:0000313" key="3">
    <source>
        <dbReference type="Proteomes" id="UP000663671"/>
    </source>
</evidence>
<proteinExistence type="predicted"/>
<protein>
    <submittedName>
        <fullName evidence="2">ADP-ribosylation factor</fullName>
    </submittedName>
</protein>
<dbReference type="SUPFAM" id="SSF143865">
    <property type="entry name" value="CorA soluble domain-like"/>
    <property type="match status" value="1"/>
</dbReference>